<protein>
    <submittedName>
        <fullName evidence="1">Uncharacterized protein</fullName>
    </submittedName>
</protein>
<dbReference type="Proteomes" id="UP000006038">
    <property type="component" value="Unassembled WGS sequence"/>
</dbReference>
<name>J3LE51_ORYBR</name>
<organism evidence="1">
    <name type="scientific">Oryza brachyantha</name>
    <name type="common">malo sina</name>
    <dbReference type="NCBI Taxonomy" id="4533"/>
    <lineage>
        <taxon>Eukaryota</taxon>
        <taxon>Viridiplantae</taxon>
        <taxon>Streptophyta</taxon>
        <taxon>Embryophyta</taxon>
        <taxon>Tracheophyta</taxon>
        <taxon>Spermatophyta</taxon>
        <taxon>Magnoliopsida</taxon>
        <taxon>Liliopsida</taxon>
        <taxon>Poales</taxon>
        <taxon>Poaceae</taxon>
        <taxon>BOP clade</taxon>
        <taxon>Oryzoideae</taxon>
        <taxon>Oryzeae</taxon>
        <taxon>Oryzinae</taxon>
        <taxon>Oryza</taxon>
    </lineage>
</organism>
<evidence type="ECO:0000313" key="1">
    <source>
        <dbReference type="EnsemblPlants" id="OB02G29180.1"/>
    </source>
</evidence>
<proteinExistence type="predicted"/>
<dbReference type="Gramene" id="OB02G29180.1">
    <property type="protein sequence ID" value="OB02G29180.1"/>
    <property type="gene ID" value="OB02G29180"/>
</dbReference>
<dbReference type="HOGENOM" id="CLU_3109601_0_0_1"/>
<accession>J3LE51</accession>
<reference evidence="1" key="1">
    <citation type="submission" date="2013-04" db="UniProtKB">
        <authorList>
            <consortium name="EnsemblPlants"/>
        </authorList>
    </citation>
    <scope>IDENTIFICATION</scope>
</reference>
<sequence>MLSDCSNQQRAALECRHMCVLHPRVPCLPGDLYAFKTNKKLSYHVNVKMRQ</sequence>
<evidence type="ECO:0000313" key="2">
    <source>
        <dbReference type="Proteomes" id="UP000006038"/>
    </source>
</evidence>
<dbReference type="AlphaFoldDB" id="J3LE51"/>
<dbReference type="EnsemblPlants" id="OB02G29180.1">
    <property type="protein sequence ID" value="OB02G29180.1"/>
    <property type="gene ID" value="OB02G29180"/>
</dbReference>
<keyword evidence="2" id="KW-1185">Reference proteome</keyword>